<dbReference type="InterPro" id="IPR000700">
    <property type="entry name" value="PAS-assoc_C"/>
</dbReference>
<reference evidence="8" key="1">
    <citation type="journal article" date="2019" name="Int. J. Syst. Evol. Microbiol.">
        <title>The Global Catalogue of Microorganisms (GCM) 10K type strain sequencing project: providing services to taxonomists for standard genome sequencing and annotation.</title>
        <authorList>
            <consortium name="The Broad Institute Genomics Platform"/>
            <consortium name="The Broad Institute Genome Sequencing Center for Infectious Disease"/>
            <person name="Wu L."/>
            <person name="Ma J."/>
        </authorList>
    </citation>
    <scope>NUCLEOTIDE SEQUENCE [LARGE SCALE GENOMIC DNA]</scope>
    <source>
        <strain evidence="8">NCAIM B.01391</strain>
    </source>
</reference>
<dbReference type="Pfam" id="PF08447">
    <property type="entry name" value="PAS_3"/>
    <property type="match status" value="1"/>
</dbReference>
<dbReference type="SUPFAM" id="SSF55785">
    <property type="entry name" value="PYP-like sensor domain (PAS domain)"/>
    <property type="match status" value="2"/>
</dbReference>
<keyword evidence="3" id="KW-0807">Transducer</keyword>
<dbReference type="InterPro" id="IPR004090">
    <property type="entry name" value="Chemotax_Me-accpt_rcpt"/>
</dbReference>
<dbReference type="PANTHER" id="PTHR43531:SF11">
    <property type="entry name" value="METHYL-ACCEPTING CHEMOTAXIS PROTEIN 3"/>
    <property type="match status" value="1"/>
</dbReference>
<accession>A0ABW0IV99</accession>
<dbReference type="Gene3D" id="1.10.287.950">
    <property type="entry name" value="Methyl-accepting chemotaxis protein"/>
    <property type="match status" value="1"/>
</dbReference>
<dbReference type="InterPro" id="IPR000014">
    <property type="entry name" value="PAS"/>
</dbReference>
<evidence type="ECO:0000259" key="5">
    <source>
        <dbReference type="PROSITE" id="PS50112"/>
    </source>
</evidence>
<evidence type="ECO:0000313" key="7">
    <source>
        <dbReference type="EMBL" id="MFC5422079.1"/>
    </source>
</evidence>
<dbReference type="Gene3D" id="3.30.450.20">
    <property type="entry name" value="PAS domain"/>
    <property type="match status" value="2"/>
</dbReference>
<keyword evidence="1" id="KW-0145">Chemotaxis</keyword>
<name>A0ABW0IV99_9HYPH</name>
<dbReference type="NCBIfam" id="TIGR00229">
    <property type="entry name" value="sensory_box"/>
    <property type="match status" value="2"/>
</dbReference>
<dbReference type="RefSeq" id="WP_377800366.1">
    <property type="nucleotide sequence ID" value="NZ_JBHSLW010000034.1"/>
</dbReference>
<dbReference type="CDD" id="cd00130">
    <property type="entry name" value="PAS"/>
    <property type="match status" value="2"/>
</dbReference>
<dbReference type="Pfam" id="PF13426">
    <property type="entry name" value="PAS_9"/>
    <property type="match status" value="1"/>
</dbReference>
<evidence type="ECO:0000259" key="4">
    <source>
        <dbReference type="PROSITE" id="PS50111"/>
    </source>
</evidence>
<dbReference type="Proteomes" id="UP001596053">
    <property type="component" value="Unassembled WGS sequence"/>
</dbReference>
<dbReference type="PANTHER" id="PTHR43531">
    <property type="entry name" value="PROTEIN ICFG"/>
    <property type="match status" value="1"/>
</dbReference>
<evidence type="ECO:0000313" key="8">
    <source>
        <dbReference type="Proteomes" id="UP001596053"/>
    </source>
</evidence>
<comment type="similarity">
    <text evidence="2">Belongs to the methyl-accepting chemotaxis (MCP) protein family.</text>
</comment>
<dbReference type="Pfam" id="PF00015">
    <property type="entry name" value="MCPsignal"/>
    <property type="match status" value="1"/>
</dbReference>
<dbReference type="CDD" id="cd11386">
    <property type="entry name" value="MCP_signal"/>
    <property type="match status" value="1"/>
</dbReference>
<dbReference type="SMART" id="SM00283">
    <property type="entry name" value="MA"/>
    <property type="match status" value="1"/>
</dbReference>
<evidence type="ECO:0000259" key="6">
    <source>
        <dbReference type="PROSITE" id="PS50113"/>
    </source>
</evidence>
<dbReference type="PROSITE" id="PS50113">
    <property type="entry name" value="PAC"/>
    <property type="match status" value="2"/>
</dbReference>
<dbReference type="SUPFAM" id="SSF58104">
    <property type="entry name" value="Methyl-accepting chemotaxis protein (MCP) signaling domain"/>
    <property type="match status" value="1"/>
</dbReference>
<proteinExistence type="inferred from homology"/>
<feature type="domain" description="PAS" evidence="5">
    <location>
        <begin position="147"/>
        <end position="177"/>
    </location>
</feature>
<dbReference type="SMART" id="SM00091">
    <property type="entry name" value="PAS"/>
    <property type="match status" value="1"/>
</dbReference>
<dbReference type="SMART" id="SM00086">
    <property type="entry name" value="PAC"/>
    <property type="match status" value="2"/>
</dbReference>
<dbReference type="PROSITE" id="PS50111">
    <property type="entry name" value="CHEMOTAXIS_TRANSDUC_2"/>
    <property type="match status" value="1"/>
</dbReference>
<comment type="caution">
    <text evidence="7">The sequence shown here is derived from an EMBL/GenBank/DDBJ whole genome shotgun (WGS) entry which is preliminary data.</text>
</comment>
<feature type="domain" description="PAC" evidence="6">
    <location>
        <begin position="82"/>
        <end position="136"/>
    </location>
</feature>
<dbReference type="PRINTS" id="PR00260">
    <property type="entry name" value="CHEMTRNSDUCR"/>
</dbReference>
<gene>
    <name evidence="7" type="ORF">ACFPOB_21175</name>
</gene>
<protein>
    <submittedName>
        <fullName evidence="7">Methyl-accepting chemotaxis protein</fullName>
    </submittedName>
</protein>
<evidence type="ECO:0000256" key="3">
    <source>
        <dbReference type="PROSITE-ProRule" id="PRU00284"/>
    </source>
</evidence>
<dbReference type="InterPro" id="IPR001610">
    <property type="entry name" value="PAC"/>
</dbReference>
<dbReference type="InterPro" id="IPR035965">
    <property type="entry name" value="PAS-like_dom_sf"/>
</dbReference>
<dbReference type="InterPro" id="IPR051310">
    <property type="entry name" value="MCP_chemotaxis"/>
</dbReference>
<dbReference type="PROSITE" id="PS50112">
    <property type="entry name" value="PAS"/>
    <property type="match status" value="1"/>
</dbReference>
<sequence>MSIRNFINFGGHSAEAEAVRRSQAVIEFEPSGKIISANALFLDCIGYSLGEIEGQHHSMFVDTAERNSAAYNAFWSELAAGKPKQAQFLRIGKGGRRLWLQAIYTPIPDQSGRVTKVIKFATDITANKTEIANLEGQLAAINKSQAVIEFDLAGTILRANANFLALTGYSAGEIEGQHHRIFVSDDDRASPAYTQFWDKLRRGEFDEGRYRRIGKGGRAVWIQASYNPILDALGSPWKVVKYATDITAGKENEDQMKFAIEQVATVVEAAKGRDLTRRISLTNLNAANQALCGGVNELIGTLSSIVGEVAVAADGIDTAAREITAGADDLSKRTEDQASSLEETAATTEELAASVKASAHNAREAATLAEEATNAAQSGGDIAVEAVRAMARIEDASQKIQAITRVIDDIAFQTNLLALNAAVEAARAGDAGKGFAVVASEVRTLAQRSGEAAKDISALISSSNVEVSEGVKLVRKAGDALTVILDTSRKVAATIADISAASSEQANGIDEMSQTVAHLDEMTQSNAALAEESAASANALADRIAQLNQLVAGYRTEGSDAPATQHPHRLRKQVEAAFSKPAAVRTQLRGANQPAKIAVNLRGASGWDEF</sequence>
<keyword evidence="8" id="KW-1185">Reference proteome</keyword>
<feature type="domain" description="Methyl-accepting transducer" evidence="4">
    <location>
        <begin position="312"/>
        <end position="541"/>
    </location>
</feature>
<dbReference type="InterPro" id="IPR013655">
    <property type="entry name" value="PAS_fold_3"/>
</dbReference>
<feature type="domain" description="PAC" evidence="6">
    <location>
        <begin position="206"/>
        <end position="258"/>
    </location>
</feature>
<evidence type="ECO:0000256" key="1">
    <source>
        <dbReference type="ARBA" id="ARBA00022500"/>
    </source>
</evidence>
<evidence type="ECO:0000256" key="2">
    <source>
        <dbReference type="ARBA" id="ARBA00029447"/>
    </source>
</evidence>
<dbReference type="InterPro" id="IPR004089">
    <property type="entry name" value="MCPsignal_dom"/>
</dbReference>
<dbReference type="EMBL" id="JBHSLW010000034">
    <property type="protein sequence ID" value="MFC5422079.1"/>
    <property type="molecule type" value="Genomic_DNA"/>
</dbReference>
<organism evidence="7 8">
    <name type="scientific">Bosea eneae</name>
    <dbReference type="NCBI Taxonomy" id="151454"/>
    <lineage>
        <taxon>Bacteria</taxon>
        <taxon>Pseudomonadati</taxon>
        <taxon>Pseudomonadota</taxon>
        <taxon>Alphaproteobacteria</taxon>
        <taxon>Hyphomicrobiales</taxon>
        <taxon>Boseaceae</taxon>
        <taxon>Bosea</taxon>
    </lineage>
</organism>